<dbReference type="InterPro" id="IPR023296">
    <property type="entry name" value="Glyco_hydro_beta-prop_sf"/>
</dbReference>
<name>A0A645FRH4_9ZZZZ</name>
<dbReference type="EC" id="2.4.1.320" evidence="3"/>
<evidence type="ECO:0000256" key="2">
    <source>
        <dbReference type="ARBA" id="ARBA00022679"/>
    </source>
</evidence>
<reference evidence="3" key="1">
    <citation type="submission" date="2019-08" db="EMBL/GenBank/DDBJ databases">
        <authorList>
            <person name="Kucharzyk K."/>
            <person name="Murdoch R.W."/>
            <person name="Higgins S."/>
            <person name="Loffler F."/>
        </authorList>
    </citation>
    <scope>NUCLEOTIDE SEQUENCE</scope>
</reference>
<dbReference type="Pfam" id="PF04041">
    <property type="entry name" value="Glyco_hydro_130"/>
    <property type="match status" value="1"/>
</dbReference>
<keyword evidence="2 3" id="KW-0808">Transferase</keyword>
<dbReference type="PANTHER" id="PTHR34106:SF5">
    <property type="entry name" value="GLYCOSIDASE"/>
    <property type="match status" value="1"/>
</dbReference>
<dbReference type="EMBL" id="VSSQ01064066">
    <property type="protein sequence ID" value="MPN17035.1"/>
    <property type="molecule type" value="Genomic_DNA"/>
</dbReference>
<keyword evidence="1 3" id="KW-0328">Glycosyltransferase</keyword>
<dbReference type="AlphaFoldDB" id="A0A645FRH4"/>
<dbReference type="SUPFAM" id="SSF75005">
    <property type="entry name" value="Arabinanase/levansucrase/invertase"/>
    <property type="match status" value="1"/>
</dbReference>
<proteinExistence type="predicted"/>
<accession>A0A645FRH4</accession>
<comment type="caution">
    <text evidence="3">The sequence shown here is derived from an EMBL/GenBank/DDBJ whole genome shotgun (WGS) entry which is preliminary data.</text>
</comment>
<protein>
    <submittedName>
        <fullName evidence="3">1,4-beta-mannosyl-N-acetylglucosamine phosphorylase</fullName>
        <ecNumber evidence="3">2.4.1.320</ecNumber>
    </submittedName>
</protein>
<evidence type="ECO:0000313" key="3">
    <source>
        <dbReference type="EMBL" id="MPN17035.1"/>
    </source>
</evidence>
<dbReference type="GO" id="GO:0016757">
    <property type="term" value="F:glycosyltransferase activity"/>
    <property type="evidence" value="ECO:0007669"/>
    <property type="project" value="UniProtKB-KW"/>
</dbReference>
<evidence type="ECO:0000256" key="1">
    <source>
        <dbReference type="ARBA" id="ARBA00022676"/>
    </source>
</evidence>
<organism evidence="3">
    <name type="scientific">bioreactor metagenome</name>
    <dbReference type="NCBI Taxonomy" id="1076179"/>
    <lineage>
        <taxon>unclassified sequences</taxon>
        <taxon>metagenomes</taxon>
        <taxon>ecological metagenomes</taxon>
    </lineage>
</organism>
<dbReference type="PANTHER" id="PTHR34106">
    <property type="entry name" value="GLYCOSIDASE"/>
    <property type="match status" value="1"/>
</dbReference>
<gene>
    <name evidence="3" type="ORF">SDC9_164384</name>
</gene>
<sequence>MDFATVEPLEIIALPHNRVPCLFPEKIGGEYVRLDRPYAAGAPYEKSAANIWISRSPDLIYWGRHRPLLKRGFSSWSGLKVGPTVPIRTERGWLEIVHGVQDCFASWRYSLGAILLDLENPEKILGAMQSYILTPETEYEHHGVIPDAVFATGAIADLKTRRLRVYYGSADTCVCLAEGDLDEIIDGCLLEA</sequence>
<dbReference type="Gene3D" id="2.115.10.20">
    <property type="entry name" value="Glycosyl hydrolase domain, family 43"/>
    <property type="match status" value="1"/>
</dbReference>
<dbReference type="InterPro" id="IPR007184">
    <property type="entry name" value="Mannoside_phosphorylase"/>
</dbReference>